<dbReference type="Pfam" id="PF02518">
    <property type="entry name" value="HATPase_c"/>
    <property type="match status" value="1"/>
</dbReference>
<dbReference type="EMBL" id="JWHL01000006">
    <property type="protein sequence ID" value="MBR1368963.1"/>
    <property type="molecule type" value="Genomic_DNA"/>
</dbReference>
<dbReference type="EC" id="2.7.13.3" evidence="2"/>
<dbReference type="Pfam" id="PF08447">
    <property type="entry name" value="PAS_3"/>
    <property type="match status" value="1"/>
</dbReference>
<reference evidence="9" key="1">
    <citation type="submission" date="2014-12" db="EMBL/GenBank/DDBJ databases">
        <authorList>
            <person name="Huang H.-H."/>
            <person name="Chen S.-C."/>
            <person name="Lai M.-C."/>
        </authorList>
    </citation>
    <scope>NUCLEOTIDE SEQUENCE</scope>
    <source>
        <strain evidence="9">K1F9705b</strain>
    </source>
</reference>
<protein>
    <recommendedName>
        <fullName evidence="2">histidine kinase</fullName>
        <ecNumber evidence="2">2.7.13.3</ecNumber>
    </recommendedName>
</protein>
<dbReference type="InterPro" id="IPR001610">
    <property type="entry name" value="PAC"/>
</dbReference>
<feature type="domain" description="PAS" evidence="7">
    <location>
        <begin position="430"/>
        <end position="492"/>
    </location>
</feature>
<dbReference type="SUPFAM" id="SSF55781">
    <property type="entry name" value="GAF domain-like"/>
    <property type="match status" value="1"/>
</dbReference>
<evidence type="ECO:0000259" key="8">
    <source>
        <dbReference type="PROSITE" id="PS50113"/>
    </source>
</evidence>
<dbReference type="Gene3D" id="3.30.450.20">
    <property type="entry name" value="PAS domain"/>
    <property type="match status" value="3"/>
</dbReference>
<feature type="domain" description="PAS" evidence="7">
    <location>
        <begin position="305"/>
        <end position="360"/>
    </location>
</feature>
<dbReference type="InterPro" id="IPR013655">
    <property type="entry name" value="PAS_fold_3"/>
</dbReference>
<organism evidence="9 10">
    <name type="scientific">Methanocalculus chunghsingensis</name>
    <dbReference type="NCBI Taxonomy" id="156457"/>
    <lineage>
        <taxon>Archaea</taxon>
        <taxon>Methanobacteriati</taxon>
        <taxon>Methanobacteriota</taxon>
        <taxon>Stenosarchaea group</taxon>
        <taxon>Methanomicrobia</taxon>
        <taxon>Methanomicrobiales</taxon>
        <taxon>Methanocalculaceae</taxon>
        <taxon>Methanocalculus</taxon>
    </lineage>
</organism>
<feature type="domain" description="PAC" evidence="8">
    <location>
        <begin position="505"/>
        <end position="556"/>
    </location>
</feature>
<dbReference type="NCBIfam" id="TIGR00229">
    <property type="entry name" value="sensory_box"/>
    <property type="match status" value="2"/>
</dbReference>
<gene>
    <name evidence="9" type="ORF">RJ53_05370</name>
</gene>
<dbReference type="InterPro" id="IPR000014">
    <property type="entry name" value="PAS"/>
</dbReference>
<feature type="domain" description="Histidine kinase" evidence="6">
    <location>
        <begin position="665"/>
        <end position="764"/>
    </location>
</feature>
<dbReference type="SMART" id="SM00091">
    <property type="entry name" value="PAS"/>
    <property type="match status" value="3"/>
</dbReference>
<dbReference type="InterPro" id="IPR052162">
    <property type="entry name" value="Sensor_kinase/Photoreceptor"/>
</dbReference>
<dbReference type="GO" id="GO:0004673">
    <property type="term" value="F:protein histidine kinase activity"/>
    <property type="evidence" value="ECO:0007669"/>
    <property type="project" value="UniProtKB-EC"/>
</dbReference>
<dbReference type="PANTHER" id="PTHR43304:SF1">
    <property type="entry name" value="PAC DOMAIN-CONTAINING PROTEIN"/>
    <property type="match status" value="1"/>
</dbReference>
<evidence type="ECO:0000259" key="7">
    <source>
        <dbReference type="PROSITE" id="PS50112"/>
    </source>
</evidence>
<dbReference type="SMART" id="SM00086">
    <property type="entry name" value="PAC"/>
    <property type="match status" value="3"/>
</dbReference>
<comment type="catalytic activity">
    <reaction evidence="1">
        <text>ATP + protein L-histidine = ADP + protein N-phospho-L-histidine.</text>
        <dbReference type="EC" id="2.7.13.3"/>
    </reaction>
</comment>
<name>A0A8J7W7J0_9EURY</name>
<accession>A0A8J7W7J0</accession>
<keyword evidence="4" id="KW-0808">Transferase</keyword>
<dbReference type="AlphaFoldDB" id="A0A8J7W7J0"/>
<feature type="domain" description="PAC" evidence="8">
    <location>
        <begin position="80"/>
        <end position="132"/>
    </location>
</feature>
<sequence length="776" mass="87020">MQNNPDSHLAFFAERTEDLVYRLRISPDGTPEVLYISRSVRSILGYDPAEFYQNPSLLFSLLPPEERGLFLTIDGGEVECVWPLSLIRKDGNIRFIETKNVIHRDPVSGYFIVEGIGRDRTEERQKESDLRSRDRILEATSYMASELLTGKEWLDRIKGAIGRLGGAANASRAYLYQMNSGSPRLSAHLVAEWAADGVKAGSPPYLDEKDFEGSVEAIFSGMTIGGPLGALGPFGLTALRASPDLRSILIVPIAVQGMVSAVIGFDECRYDRVWSSSEVLALETAARIIGAAMEGEAHRHALMQSESRFQRLFQQAPLGMVIADHDLRITDLNPAFLTMTGYTAPDLIGRTFRDITHPDDLPGNEAGIQELTRGVLDHYRIQKRYIRKDGGEIWTQTDVAPFRVKGGLGYIAMIEDVTLRRQAEERLSESEEMHRSFLQHFQGIVYRSIEGEPVFLHGAVLEITGYTPEEIKTGNPLWESLIHPADLAHIRSRYAALYATPGDRFDEDYRIIIRDGRVRWVHEMLQHRIGGDGRLMIEAAIYDITDRHRMEEELSRSNEKLNLLQSVTRHDILNQVMMISAYTSLLSDSITDTECSRYCAEMERAIDRIRDIAGFTYDYQSVGLNGPVWQDLDAVVRRAFMIRDPESVALEMDPGGYGIYADPLLEKVFYNLIDNSRKHGGEGISRIMITCIEDDGDLCILCEDDGAGFDPTLIPSLFLNGKREGSGLGLLLIREILSITGISIEALPSQMGGAGFRIRVPHDRWRKEIYITPPAS</sequence>
<dbReference type="InterPro" id="IPR005467">
    <property type="entry name" value="His_kinase_dom"/>
</dbReference>
<dbReference type="Proteomes" id="UP000730161">
    <property type="component" value="Unassembled WGS sequence"/>
</dbReference>
<dbReference type="InterPro" id="IPR036890">
    <property type="entry name" value="HATPase_C_sf"/>
</dbReference>
<keyword evidence="5" id="KW-0418">Kinase</keyword>
<evidence type="ECO:0000256" key="2">
    <source>
        <dbReference type="ARBA" id="ARBA00012438"/>
    </source>
</evidence>
<proteinExistence type="predicted"/>
<evidence type="ECO:0000256" key="3">
    <source>
        <dbReference type="ARBA" id="ARBA00022553"/>
    </source>
</evidence>
<evidence type="ECO:0000256" key="1">
    <source>
        <dbReference type="ARBA" id="ARBA00000085"/>
    </source>
</evidence>
<keyword evidence="10" id="KW-1185">Reference proteome</keyword>
<evidence type="ECO:0000259" key="6">
    <source>
        <dbReference type="PROSITE" id="PS50109"/>
    </source>
</evidence>
<comment type="caution">
    <text evidence="9">The sequence shown here is derived from an EMBL/GenBank/DDBJ whole genome shotgun (WGS) entry which is preliminary data.</text>
</comment>
<dbReference type="Gene3D" id="3.30.450.40">
    <property type="match status" value="1"/>
</dbReference>
<dbReference type="InterPro" id="IPR035965">
    <property type="entry name" value="PAS-like_dom_sf"/>
</dbReference>
<dbReference type="Pfam" id="PF00989">
    <property type="entry name" value="PAS"/>
    <property type="match status" value="1"/>
</dbReference>
<dbReference type="Pfam" id="PF13426">
    <property type="entry name" value="PAS_9"/>
    <property type="match status" value="1"/>
</dbReference>
<evidence type="ECO:0000313" key="9">
    <source>
        <dbReference type="EMBL" id="MBR1368963.1"/>
    </source>
</evidence>
<dbReference type="InterPro" id="IPR013767">
    <property type="entry name" value="PAS_fold"/>
</dbReference>
<dbReference type="Gene3D" id="3.30.565.10">
    <property type="entry name" value="Histidine kinase-like ATPase, C-terminal domain"/>
    <property type="match status" value="1"/>
</dbReference>
<dbReference type="PANTHER" id="PTHR43304">
    <property type="entry name" value="PHYTOCHROME-LIKE PROTEIN CPH1"/>
    <property type="match status" value="1"/>
</dbReference>
<dbReference type="PROSITE" id="PS50112">
    <property type="entry name" value="PAS"/>
    <property type="match status" value="3"/>
</dbReference>
<dbReference type="SUPFAM" id="SSF55785">
    <property type="entry name" value="PYP-like sensor domain (PAS domain)"/>
    <property type="match status" value="3"/>
</dbReference>
<feature type="domain" description="PAS" evidence="7">
    <location>
        <begin position="25"/>
        <end position="67"/>
    </location>
</feature>
<dbReference type="PROSITE" id="PS50113">
    <property type="entry name" value="PAC"/>
    <property type="match status" value="3"/>
</dbReference>
<dbReference type="InterPro" id="IPR029016">
    <property type="entry name" value="GAF-like_dom_sf"/>
</dbReference>
<keyword evidence="3" id="KW-0597">Phosphoprotein</keyword>
<dbReference type="PROSITE" id="PS50109">
    <property type="entry name" value="HIS_KIN"/>
    <property type="match status" value="1"/>
</dbReference>
<dbReference type="InterPro" id="IPR000700">
    <property type="entry name" value="PAS-assoc_C"/>
</dbReference>
<evidence type="ECO:0000313" key="10">
    <source>
        <dbReference type="Proteomes" id="UP000730161"/>
    </source>
</evidence>
<dbReference type="GO" id="GO:0006355">
    <property type="term" value="P:regulation of DNA-templated transcription"/>
    <property type="evidence" value="ECO:0007669"/>
    <property type="project" value="InterPro"/>
</dbReference>
<dbReference type="SUPFAM" id="SSF55874">
    <property type="entry name" value="ATPase domain of HSP90 chaperone/DNA topoisomerase II/histidine kinase"/>
    <property type="match status" value="1"/>
</dbReference>
<feature type="domain" description="PAC" evidence="8">
    <location>
        <begin position="379"/>
        <end position="429"/>
    </location>
</feature>
<dbReference type="CDD" id="cd00130">
    <property type="entry name" value="PAS"/>
    <property type="match status" value="3"/>
</dbReference>
<dbReference type="SMART" id="SM00387">
    <property type="entry name" value="HATPase_c"/>
    <property type="match status" value="1"/>
</dbReference>
<evidence type="ECO:0000256" key="4">
    <source>
        <dbReference type="ARBA" id="ARBA00022679"/>
    </source>
</evidence>
<dbReference type="InterPro" id="IPR003594">
    <property type="entry name" value="HATPase_dom"/>
</dbReference>
<evidence type="ECO:0000256" key="5">
    <source>
        <dbReference type="ARBA" id="ARBA00022777"/>
    </source>
</evidence>